<accession>A0A0B1ZN91</accession>
<keyword evidence="3" id="KW-1185">Reference proteome</keyword>
<name>A0A0B1ZN91_9SPHN</name>
<evidence type="ECO:0000256" key="1">
    <source>
        <dbReference type="SAM" id="MobiDB-lite"/>
    </source>
</evidence>
<feature type="region of interest" description="Disordered" evidence="1">
    <location>
        <begin position="113"/>
        <end position="150"/>
    </location>
</feature>
<evidence type="ECO:0000313" key="2">
    <source>
        <dbReference type="EMBL" id="KHK90619.1"/>
    </source>
</evidence>
<dbReference type="STRING" id="1348853.LK12_14910"/>
<dbReference type="OrthoDB" id="7840040at2"/>
<dbReference type="Pfam" id="PF13469">
    <property type="entry name" value="Sulfotransfer_3"/>
    <property type="match status" value="1"/>
</dbReference>
<evidence type="ECO:0000313" key="3">
    <source>
        <dbReference type="Proteomes" id="UP000031057"/>
    </source>
</evidence>
<comment type="caution">
    <text evidence="2">The sequence shown here is derived from an EMBL/GenBank/DDBJ whole genome shotgun (WGS) entry which is preliminary data.</text>
</comment>
<dbReference type="InterPro" id="IPR027417">
    <property type="entry name" value="P-loop_NTPase"/>
</dbReference>
<sequence>MEDYKDLIATAQSQTGLTDFGSGSFREGLERLVKALNTEAKLNATGDYALRDRILLYLRQRLMVEDWYRRHPEIGDEEIREPLFGVSLPRTGSTALSFLLSSDPDIRYLRVWESSQPCPPPSTVEGPDPRRGVAASATEESLKDSKRTPSGIDGAMECQDLMALDFKSQIFQAMAQIPSYADWELEADHTETYLYEKRVLKLLQWGEPTKPWRLKAPSHLLYLDALDTAFPDARFVMTHRDPTDVMLSVATVYADIIEKFTDDVDYHYIGELNVRCWSEGMRRAIAFRERGNDARFYDIHFRAMQRDPLGEVRGLYEWLGQDVSPAFADAMTAWWESNQQAERMTKPDPSKFGLDFDQVRAQFADYLKHMETWAPFSETAA</sequence>
<gene>
    <name evidence="2" type="ORF">LK12_14910</name>
</gene>
<protein>
    <submittedName>
        <fullName evidence="2">Sulfotransferase</fullName>
    </submittedName>
</protein>
<dbReference type="GO" id="GO:0016740">
    <property type="term" value="F:transferase activity"/>
    <property type="evidence" value="ECO:0007669"/>
    <property type="project" value="UniProtKB-KW"/>
</dbReference>
<dbReference type="RefSeq" id="WP_039285721.1">
    <property type="nucleotide sequence ID" value="NZ_JTDI01000004.1"/>
</dbReference>
<dbReference type="AlphaFoldDB" id="A0A0B1ZN91"/>
<dbReference type="PANTHER" id="PTHR36451">
    <property type="entry name" value="PAPS-DEPENDENT SULFOTRANSFERASE STF3"/>
    <property type="match status" value="1"/>
</dbReference>
<reference evidence="2 3" key="1">
    <citation type="submission" date="2014-10" db="EMBL/GenBank/DDBJ databases">
        <title>Genome sequence of Novosphingobium malaysiense MUSC 273(T).</title>
        <authorList>
            <person name="Lee L.-H."/>
        </authorList>
    </citation>
    <scope>NUCLEOTIDE SEQUENCE [LARGE SCALE GENOMIC DNA]</scope>
    <source>
        <strain evidence="2 3">MUSC 273</strain>
    </source>
</reference>
<keyword evidence="2" id="KW-0808">Transferase</keyword>
<dbReference type="InterPro" id="IPR052736">
    <property type="entry name" value="Stf3_sulfotransferase"/>
</dbReference>
<dbReference type="SUPFAM" id="SSF52540">
    <property type="entry name" value="P-loop containing nucleoside triphosphate hydrolases"/>
    <property type="match status" value="1"/>
</dbReference>
<dbReference type="EMBL" id="JTDI01000004">
    <property type="protein sequence ID" value="KHK90619.1"/>
    <property type="molecule type" value="Genomic_DNA"/>
</dbReference>
<dbReference type="Proteomes" id="UP000031057">
    <property type="component" value="Unassembled WGS sequence"/>
</dbReference>
<proteinExistence type="predicted"/>
<dbReference type="PANTHER" id="PTHR36451:SF1">
    <property type="entry name" value="OMEGA-HYDROXY-BETA-DIHYDROMENAQUINONE-9 SULFOTRANSFERASE STF3"/>
    <property type="match status" value="1"/>
</dbReference>
<dbReference type="Gene3D" id="3.40.50.300">
    <property type="entry name" value="P-loop containing nucleotide triphosphate hydrolases"/>
    <property type="match status" value="1"/>
</dbReference>
<organism evidence="2 3">
    <name type="scientific">Novosphingobium malaysiense</name>
    <dbReference type="NCBI Taxonomy" id="1348853"/>
    <lineage>
        <taxon>Bacteria</taxon>
        <taxon>Pseudomonadati</taxon>
        <taxon>Pseudomonadota</taxon>
        <taxon>Alphaproteobacteria</taxon>
        <taxon>Sphingomonadales</taxon>
        <taxon>Sphingomonadaceae</taxon>
        <taxon>Novosphingobium</taxon>
    </lineage>
</organism>